<feature type="domain" description="BACON" evidence="3">
    <location>
        <begin position="74"/>
        <end position="126"/>
    </location>
</feature>
<dbReference type="RefSeq" id="WP_019246747.1">
    <property type="nucleotide sequence ID" value="NZ_CAPH01000018.1"/>
</dbReference>
<organism evidence="4 5">
    <name type="scientific">Alistipes ihumii AP11</name>
    <dbReference type="NCBI Taxonomy" id="1211813"/>
    <lineage>
        <taxon>Bacteria</taxon>
        <taxon>Pseudomonadati</taxon>
        <taxon>Bacteroidota</taxon>
        <taxon>Bacteroidia</taxon>
        <taxon>Bacteroidales</taxon>
        <taxon>Rikenellaceae</taxon>
        <taxon>Alistipes</taxon>
    </lineage>
</organism>
<dbReference type="GeneID" id="82891623"/>
<dbReference type="InterPro" id="IPR024361">
    <property type="entry name" value="BACON"/>
</dbReference>
<sequence>MKKLLIILLSACTWWACDKGDDGAPSSIVLTGGSGDQTIYADETSVNGGQGIAFEAAEAWYAEVSEVQAKASSGEVDWLTLSAYEGGAGQYTLQITLRANETGSDRAAEIRIVCGEDEIVIVVRQKAQTKDNQSVVVFEDEAFRQFCVEHFDADRNGMITDSEVSSVDSLSVPSMEIVSLKGIEAFASLRKLYCYDNKIEALDLSANGELTVLGCHYNDLEELSLSANTKLTSLNCNHNRISKLDLSALTELRELHVQYNELGELDLSGNPRLGILQCMENRLTELDITKCPDLTMLWADPMPTLETLYWTQAQADNMFALIFVPESTEKVVRE</sequence>
<dbReference type="EMBL" id="CP102294">
    <property type="protein sequence ID" value="UWN56556.1"/>
    <property type="molecule type" value="Genomic_DNA"/>
</dbReference>
<evidence type="ECO:0000256" key="1">
    <source>
        <dbReference type="ARBA" id="ARBA00022614"/>
    </source>
</evidence>
<evidence type="ECO:0000256" key="2">
    <source>
        <dbReference type="ARBA" id="ARBA00022737"/>
    </source>
</evidence>
<evidence type="ECO:0000313" key="4">
    <source>
        <dbReference type="EMBL" id="UWN56556.1"/>
    </source>
</evidence>
<dbReference type="Proteomes" id="UP001059295">
    <property type="component" value="Chromosome"/>
</dbReference>
<evidence type="ECO:0000313" key="5">
    <source>
        <dbReference type="Proteomes" id="UP001059295"/>
    </source>
</evidence>
<dbReference type="InterPro" id="IPR001611">
    <property type="entry name" value="Leu-rich_rpt"/>
</dbReference>
<keyword evidence="1" id="KW-0433">Leucine-rich repeat</keyword>
<dbReference type="InterPro" id="IPR032675">
    <property type="entry name" value="LRR_dom_sf"/>
</dbReference>
<dbReference type="PROSITE" id="PS00018">
    <property type="entry name" value="EF_HAND_1"/>
    <property type="match status" value="1"/>
</dbReference>
<dbReference type="SUPFAM" id="SSF52058">
    <property type="entry name" value="L domain-like"/>
    <property type="match status" value="1"/>
</dbReference>
<dbReference type="InterPro" id="IPR052574">
    <property type="entry name" value="CDIRP"/>
</dbReference>
<dbReference type="CDD" id="cd14948">
    <property type="entry name" value="BACON"/>
    <property type="match status" value="1"/>
</dbReference>
<dbReference type="Gene3D" id="3.80.10.10">
    <property type="entry name" value="Ribonuclease Inhibitor"/>
    <property type="match status" value="1"/>
</dbReference>
<accession>A0ABY5UX04</accession>
<protein>
    <recommendedName>
        <fullName evidence="3">BACON domain-containing protein</fullName>
    </recommendedName>
</protein>
<dbReference type="Gene3D" id="2.60.40.10">
    <property type="entry name" value="Immunoglobulins"/>
    <property type="match status" value="1"/>
</dbReference>
<evidence type="ECO:0000259" key="3">
    <source>
        <dbReference type="Pfam" id="PF13004"/>
    </source>
</evidence>
<reference evidence="4" key="1">
    <citation type="journal article" date="2022" name="Cell">
        <title>Design, construction, and in vivo augmentation of a complex gut microbiome.</title>
        <authorList>
            <person name="Cheng A.G."/>
            <person name="Ho P.Y."/>
            <person name="Aranda-Diaz A."/>
            <person name="Jain S."/>
            <person name="Yu F.B."/>
            <person name="Meng X."/>
            <person name="Wang M."/>
            <person name="Iakiviak M."/>
            <person name="Nagashima K."/>
            <person name="Zhao A."/>
            <person name="Murugkar P."/>
            <person name="Patil A."/>
            <person name="Atabakhsh K."/>
            <person name="Weakley A."/>
            <person name="Yan J."/>
            <person name="Brumbaugh A.R."/>
            <person name="Higginbottom S."/>
            <person name="Dimas A."/>
            <person name="Shiver A.L."/>
            <person name="Deutschbauer A."/>
            <person name="Neff N."/>
            <person name="Sonnenburg J.L."/>
            <person name="Huang K.C."/>
            <person name="Fischbach M.A."/>
        </authorList>
    </citation>
    <scope>NUCLEOTIDE SEQUENCE</scope>
    <source>
        <strain evidence="4">AP11</strain>
    </source>
</reference>
<dbReference type="PANTHER" id="PTHR47566:SF1">
    <property type="entry name" value="PROTEIN NUD1"/>
    <property type="match status" value="1"/>
</dbReference>
<dbReference type="Pfam" id="PF13004">
    <property type="entry name" value="BACON"/>
    <property type="match status" value="1"/>
</dbReference>
<name>A0ABY5UX04_9BACT</name>
<keyword evidence="2" id="KW-0677">Repeat</keyword>
<dbReference type="PROSITE" id="PS51450">
    <property type="entry name" value="LRR"/>
    <property type="match status" value="1"/>
</dbReference>
<gene>
    <name evidence="4" type="ORF">NQ491_07775</name>
</gene>
<dbReference type="InterPro" id="IPR018247">
    <property type="entry name" value="EF_Hand_1_Ca_BS"/>
</dbReference>
<keyword evidence="5" id="KW-1185">Reference proteome</keyword>
<dbReference type="PANTHER" id="PTHR47566">
    <property type="match status" value="1"/>
</dbReference>
<dbReference type="InterPro" id="IPR013783">
    <property type="entry name" value="Ig-like_fold"/>
</dbReference>
<proteinExistence type="predicted"/>